<gene>
    <name evidence="1" type="ORF">MKZ38_003101</name>
</gene>
<evidence type="ECO:0000313" key="2">
    <source>
        <dbReference type="Proteomes" id="UP001201980"/>
    </source>
</evidence>
<keyword evidence="2" id="KW-1185">Reference proteome</keyword>
<sequence length="82" mass="9389">MGPRSWFRRFVVSKVKKLLDIYDKYDYFIDIAFFPDGSETSFEGNPVSSIARRQRTDVLAKDKTFGADRLPSYDGDSSPIIS</sequence>
<evidence type="ECO:0000313" key="1">
    <source>
        <dbReference type="EMBL" id="KAJ2906064.1"/>
    </source>
</evidence>
<proteinExistence type="predicted"/>
<dbReference type="EMBL" id="JAKWBI020000019">
    <property type="protein sequence ID" value="KAJ2906064.1"/>
    <property type="molecule type" value="Genomic_DNA"/>
</dbReference>
<dbReference type="AlphaFoldDB" id="A0AAD5RZ18"/>
<comment type="caution">
    <text evidence="1">The sequence shown here is derived from an EMBL/GenBank/DDBJ whole genome shotgun (WGS) entry which is preliminary data.</text>
</comment>
<reference evidence="1" key="1">
    <citation type="submission" date="2022-07" db="EMBL/GenBank/DDBJ databases">
        <title>Draft genome sequence of Zalerion maritima ATCC 34329, a (micro)plastics degrading marine fungus.</title>
        <authorList>
            <person name="Paco A."/>
            <person name="Goncalves M.F.M."/>
            <person name="Rocha-Santos T.A.P."/>
            <person name="Alves A."/>
        </authorList>
    </citation>
    <scope>NUCLEOTIDE SEQUENCE</scope>
    <source>
        <strain evidence="1">ATCC 34329</strain>
    </source>
</reference>
<protein>
    <submittedName>
        <fullName evidence="1">Uncharacterized protein</fullName>
    </submittedName>
</protein>
<organism evidence="1 2">
    <name type="scientific">Zalerion maritima</name>
    <dbReference type="NCBI Taxonomy" id="339359"/>
    <lineage>
        <taxon>Eukaryota</taxon>
        <taxon>Fungi</taxon>
        <taxon>Dikarya</taxon>
        <taxon>Ascomycota</taxon>
        <taxon>Pezizomycotina</taxon>
        <taxon>Sordariomycetes</taxon>
        <taxon>Lulworthiomycetidae</taxon>
        <taxon>Lulworthiales</taxon>
        <taxon>Lulworthiaceae</taxon>
        <taxon>Zalerion</taxon>
    </lineage>
</organism>
<name>A0AAD5RZ18_9PEZI</name>
<accession>A0AAD5RZ18</accession>
<dbReference type="Proteomes" id="UP001201980">
    <property type="component" value="Unassembled WGS sequence"/>
</dbReference>